<proteinExistence type="predicted"/>
<dbReference type="InterPro" id="IPR036390">
    <property type="entry name" value="WH_DNA-bd_sf"/>
</dbReference>
<accession>A0A2S0NFB6</accession>
<dbReference type="PROSITE" id="PS51077">
    <property type="entry name" value="HTH_ICLR"/>
    <property type="match status" value="1"/>
</dbReference>
<dbReference type="Pfam" id="PF01614">
    <property type="entry name" value="IclR_C"/>
    <property type="match status" value="1"/>
</dbReference>
<evidence type="ECO:0000313" key="6">
    <source>
        <dbReference type="EMBL" id="AVO46845.1"/>
    </source>
</evidence>
<dbReference type="GO" id="GO:0003677">
    <property type="term" value="F:DNA binding"/>
    <property type="evidence" value="ECO:0007669"/>
    <property type="project" value="UniProtKB-KW"/>
</dbReference>
<dbReference type="InterPro" id="IPR005471">
    <property type="entry name" value="Tscrpt_reg_IclR_N"/>
</dbReference>
<dbReference type="RefSeq" id="WP_106750215.1">
    <property type="nucleotide sequence ID" value="NZ_CP027668.1"/>
</dbReference>
<dbReference type="PROSITE" id="PS51078">
    <property type="entry name" value="ICLR_ED"/>
    <property type="match status" value="1"/>
</dbReference>
<keyword evidence="7" id="KW-1185">Reference proteome</keyword>
<feature type="domain" description="HTH iclR-type" evidence="4">
    <location>
        <begin position="7"/>
        <end position="68"/>
    </location>
</feature>
<dbReference type="InterPro" id="IPR036388">
    <property type="entry name" value="WH-like_DNA-bd_sf"/>
</dbReference>
<dbReference type="GO" id="GO:0045892">
    <property type="term" value="P:negative regulation of DNA-templated transcription"/>
    <property type="evidence" value="ECO:0007669"/>
    <property type="project" value="TreeGrafter"/>
</dbReference>
<dbReference type="Gene3D" id="1.10.10.10">
    <property type="entry name" value="Winged helix-like DNA-binding domain superfamily/Winged helix DNA-binding domain"/>
    <property type="match status" value="1"/>
</dbReference>
<dbReference type="SMART" id="SM00346">
    <property type="entry name" value="HTH_ICLR"/>
    <property type="match status" value="1"/>
</dbReference>
<name>A0A2S0NFB6_9HYPH</name>
<keyword evidence="2" id="KW-0238">DNA-binding</keyword>
<evidence type="ECO:0000256" key="1">
    <source>
        <dbReference type="ARBA" id="ARBA00023015"/>
    </source>
</evidence>
<evidence type="ECO:0000259" key="4">
    <source>
        <dbReference type="PROSITE" id="PS51077"/>
    </source>
</evidence>
<dbReference type="InterPro" id="IPR014757">
    <property type="entry name" value="Tscrpt_reg_IclR_C"/>
</dbReference>
<dbReference type="InterPro" id="IPR029016">
    <property type="entry name" value="GAF-like_dom_sf"/>
</dbReference>
<dbReference type="InterPro" id="IPR050707">
    <property type="entry name" value="HTH_MetabolicPath_Reg"/>
</dbReference>
<dbReference type="PANTHER" id="PTHR30136">
    <property type="entry name" value="HELIX-TURN-HELIX TRANSCRIPTIONAL REGULATOR, ICLR FAMILY"/>
    <property type="match status" value="1"/>
</dbReference>
<dbReference type="Proteomes" id="UP000237889">
    <property type="component" value="Chromosome"/>
</dbReference>
<dbReference type="SUPFAM" id="SSF46785">
    <property type="entry name" value="Winged helix' DNA-binding domain"/>
    <property type="match status" value="1"/>
</dbReference>
<protein>
    <submittedName>
        <fullName evidence="6">IclR family transcriptional regulator</fullName>
    </submittedName>
</protein>
<gene>
    <name evidence="6" type="ORF">C6569_18250</name>
</gene>
<organism evidence="6 7">
    <name type="scientific">Phreatobacter cathodiphilus</name>
    <dbReference type="NCBI Taxonomy" id="1868589"/>
    <lineage>
        <taxon>Bacteria</taxon>
        <taxon>Pseudomonadati</taxon>
        <taxon>Pseudomonadota</taxon>
        <taxon>Alphaproteobacteria</taxon>
        <taxon>Hyphomicrobiales</taxon>
        <taxon>Phreatobacteraceae</taxon>
        <taxon>Phreatobacter</taxon>
    </lineage>
</organism>
<keyword evidence="3" id="KW-0804">Transcription</keyword>
<dbReference type="Gene3D" id="3.30.450.40">
    <property type="match status" value="1"/>
</dbReference>
<keyword evidence="1" id="KW-0805">Transcription regulation</keyword>
<reference evidence="6 7" key="1">
    <citation type="submission" date="2018-03" db="EMBL/GenBank/DDBJ databases">
        <title>Genome sequencing of Phreatobacter sp.</title>
        <authorList>
            <person name="Kim S.-J."/>
            <person name="Heo J."/>
            <person name="Kwon S.-W."/>
        </authorList>
    </citation>
    <scope>NUCLEOTIDE SEQUENCE [LARGE SCALE GENOMIC DNA]</scope>
    <source>
        <strain evidence="6 7">S-12</strain>
    </source>
</reference>
<evidence type="ECO:0000256" key="2">
    <source>
        <dbReference type="ARBA" id="ARBA00023125"/>
    </source>
</evidence>
<dbReference type="SUPFAM" id="SSF55781">
    <property type="entry name" value="GAF domain-like"/>
    <property type="match status" value="1"/>
</dbReference>
<dbReference type="KEGG" id="phr:C6569_18250"/>
<feature type="domain" description="IclR-ED" evidence="5">
    <location>
        <begin position="69"/>
        <end position="258"/>
    </location>
</feature>
<evidence type="ECO:0000259" key="5">
    <source>
        <dbReference type="PROSITE" id="PS51078"/>
    </source>
</evidence>
<sequence length="273" mass="30491">MPSFEPVIALSRGLEILRVLNAERRSTVGSLHKATGLNKATIVRMLETLEHEGYVMRDAERTEYLPTGRCLLLSHGYDQHLWIGGVAEPIMHEFRKQIGWPSDIAIFDRDAMIVAQTTREPGSMLFSRRPGFRFPLLSTSMGRAYLAFCPEEQQERIITLLAAIPGKSTELARQPKKLAPLLAEVREKGYALMDEAYSQHVFDGRVWAMGVPVRDGDEVFASINIMMLHGVISVEDAVRNFLAPLQETATQIARALTDKFRATLWAPGGAKAD</sequence>
<dbReference type="OrthoDB" id="9807558at2"/>
<dbReference type="Pfam" id="PF09339">
    <property type="entry name" value="HTH_IclR"/>
    <property type="match status" value="1"/>
</dbReference>
<evidence type="ECO:0000256" key="3">
    <source>
        <dbReference type="ARBA" id="ARBA00023163"/>
    </source>
</evidence>
<dbReference type="GO" id="GO:0003700">
    <property type="term" value="F:DNA-binding transcription factor activity"/>
    <property type="evidence" value="ECO:0007669"/>
    <property type="project" value="TreeGrafter"/>
</dbReference>
<dbReference type="PANTHER" id="PTHR30136:SF23">
    <property type="entry name" value="DNA-BINDING TRANSCRIPTIONAL ACTIVATOR MHPR"/>
    <property type="match status" value="1"/>
</dbReference>
<evidence type="ECO:0000313" key="7">
    <source>
        <dbReference type="Proteomes" id="UP000237889"/>
    </source>
</evidence>
<dbReference type="AlphaFoldDB" id="A0A2S0NFB6"/>
<dbReference type="EMBL" id="CP027668">
    <property type="protein sequence ID" value="AVO46845.1"/>
    <property type="molecule type" value="Genomic_DNA"/>
</dbReference>